<sequence>MSEMISPFRLPGSSSLYAPEKSGEGIRANVLLGLTVSVVLVGGVGAWAATTSLAGAVIASGTVVVESSAKKVQHQTGGIVGAINVREGDRVAAGDVIVRLDETLTRANLQIIAQQYDRTIARQARLQAERLGLPAIDLPESLIKRVAEPEVEVLIAGEKALFESRTKAGAGLKSQLEARSEQLAKQIEGLVAQRKSMDESAALVERDYNSLKTLYDKKLVSLERVSELQLELSRLRGESGRLAAAIAETEGKISETRLQTLQVDEDMRKDVNEELRELDGKEVELVERKAVAKDQLARTEIRAPQAGLVQELAVHTVGGVISPGETIMLIVPEQDRLVVDAMVAPASIDDVEPGQPVSIRFSAFDANTTPECKGTVQRVSADLIKDPQRQISYFVARTTLDDQKSCLRGSRRLQPGMPAEVHIQTGERNVWSYVMKPLSDQVHRAFRE</sequence>
<comment type="similarity">
    <text evidence="2 9">Belongs to the membrane fusion protein (MFP) (TC 8.A.1) family.</text>
</comment>
<keyword evidence="6" id="KW-0812">Transmembrane</keyword>
<dbReference type="Gene3D" id="2.40.30.170">
    <property type="match status" value="1"/>
</dbReference>
<feature type="domain" description="AprE-like beta-barrel" evidence="11">
    <location>
        <begin position="337"/>
        <end position="426"/>
    </location>
</feature>
<evidence type="ECO:0000313" key="12">
    <source>
        <dbReference type="EMBL" id="SJM32240.1"/>
    </source>
</evidence>
<proteinExistence type="inferred from homology"/>
<evidence type="ECO:0000256" key="9">
    <source>
        <dbReference type="RuleBase" id="RU365093"/>
    </source>
</evidence>
<dbReference type="EMBL" id="FUIG01000033">
    <property type="protein sequence ID" value="SJM32240.1"/>
    <property type="molecule type" value="Genomic_DNA"/>
</dbReference>
<gene>
    <name evidence="12" type="primary">prsE</name>
    <name evidence="12" type="ORF">BQ8482_260004</name>
</gene>
<dbReference type="GO" id="GO:0005886">
    <property type="term" value="C:plasma membrane"/>
    <property type="evidence" value="ECO:0007669"/>
    <property type="project" value="UniProtKB-SubCell"/>
</dbReference>
<evidence type="ECO:0000256" key="6">
    <source>
        <dbReference type="ARBA" id="ARBA00022692"/>
    </source>
</evidence>
<evidence type="ECO:0000256" key="5">
    <source>
        <dbReference type="ARBA" id="ARBA00022519"/>
    </source>
</evidence>
<dbReference type="Pfam" id="PF25994">
    <property type="entry name" value="HH_AprE"/>
    <property type="match status" value="1"/>
</dbReference>
<organism evidence="12 13">
    <name type="scientific">Mesorhizobium delmotii</name>
    <dbReference type="NCBI Taxonomy" id="1631247"/>
    <lineage>
        <taxon>Bacteria</taxon>
        <taxon>Pseudomonadati</taxon>
        <taxon>Pseudomonadota</taxon>
        <taxon>Alphaproteobacteria</taxon>
        <taxon>Hyphomicrobiales</taxon>
        <taxon>Phyllobacteriaceae</taxon>
        <taxon>Mesorhizobium</taxon>
    </lineage>
</organism>
<evidence type="ECO:0000256" key="2">
    <source>
        <dbReference type="ARBA" id="ARBA00009477"/>
    </source>
</evidence>
<keyword evidence="8" id="KW-0472">Membrane</keyword>
<evidence type="ECO:0000313" key="13">
    <source>
        <dbReference type="Proteomes" id="UP000245698"/>
    </source>
</evidence>
<feature type="domain" description="AprE-like long alpha-helical hairpin" evidence="10">
    <location>
        <begin position="106"/>
        <end position="295"/>
    </location>
</feature>
<keyword evidence="3 9" id="KW-0813">Transport</keyword>
<evidence type="ECO:0000256" key="8">
    <source>
        <dbReference type="ARBA" id="ARBA00023136"/>
    </source>
</evidence>
<comment type="subcellular location">
    <subcellularLocation>
        <location evidence="1 9">Cell inner membrane</location>
        <topology evidence="1 9">Single-pass membrane protein</topology>
    </subcellularLocation>
</comment>
<keyword evidence="13" id="KW-1185">Reference proteome</keyword>
<protein>
    <recommendedName>
        <fullName evidence="9">Membrane fusion protein (MFP) family protein</fullName>
    </recommendedName>
</protein>
<dbReference type="InterPro" id="IPR058982">
    <property type="entry name" value="Beta-barrel_AprE"/>
</dbReference>
<dbReference type="GO" id="GO:0009306">
    <property type="term" value="P:protein secretion"/>
    <property type="evidence" value="ECO:0007669"/>
    <property type="project" value="InterPro"/>
</dbReference>
<dbReference type="PANTHER" id="PTHR30386">
    <property type="entry name" value="MEMBRANE FUSION SUBUNIT OF EMRAB-TOLC MULTIDRUG EFFLUX PUMP"/>
    <property type="match status" value="1"/>
</dbReference>
<evidence type="ECO:0000256" key="4">
    <source>
        <dbReference type="ARBA" id="ARBA00022475"/>
    </source>
</evidence>
<dbReference type="AlphaFoldDB" id="A0A2P9AM78"/>
<dbReference type="InterPro" id="IPR010129">
    <property type="entry name" value="T1SS_HlyD"/>
</dbReference>
<dbReference type="InterPro" id="IPR050739">
    <property type="entry name" value="MFP"/>
</dbReference>
<evidence type="ECO:0000256" key="3">
    <source>
        <dbReference type="ARBA" id="ARBA00022448"/>
    </source>
</evidence>
<evidence type="ECO:0000256" key="1">
    <source>
        <dbReference type="ARBA" id="ARBA00004377"/>
    </source>
</evidence>
<dbReference type="PROSITE" id="PS00543">
    <property type="entry name" value="HLYD_FAMILY"/>
    <property type="match status" value="1"/>
</dbReference>
<dbReference type="PRINTS" id="PR01490">
    <property type="entry name" value="RTXTOXIND"/>
</dbReference>
<dbReference type="InterPro" id="IPR006144">
    <property type="entry name" value="Secretion_HlyD_CS"/>
</dbReference>
<dbReference type="Proteomes" id="UP000245698">
    <property type="component" value="Unassembled WGS sequence"/>
</dbReference>
<dbReference type="NCBIfam" id="TIGR01843">
    <property type="entry name" value="type_I_hlyD"/>
    <property type="match status" value="1"/>
</dbReference>
<evidence type="ECO:0000259" key="10">
    <source>
        <dbReference type="Pfam" id="PF25994"/>
    </source>
</evidence>
<keyword evidence="4 9" id="KW-1003">Cell membrane</keyword>
<keyword evidence="7" id="KW-1133">Transmembrane helix</keyword>
<dbReference type="Gene3D" id="2.40.50.100">
    <property type="match status" value="1"/>
</dbReference>
<dbReference type="Pfam" id="PF26002">
    <property type="entry name" value="Beta-barrel_AprE"/>
    <property type="match status" value="1"/>
</dbReference>
<evidence type="ECO:0000256" key="7">
    <source>
        <dbReference type="ARBA" id="ARBA00022989"/>
    </source>
</evidence>
<dbReference type="PANTHER" id="PTHR30386:SF17">
    <property type="entry name" value="ALKALINE PROTEASE SECRETION PROTEIN APRE"/>
    <property type="match status" value="1"/>
</dbReference>
<evidence type="ECO:0000259" key="11">
    <source>
        <dbReference type="Pfam" id="PF26002"/>
    </source>
</evidence>
<name>A0A2P9AM78_9HYPH</name>
<reference evidence="13" key="1">
    <citation type="submission" date="2016-12" db="EMBL/GenBank/DDBJ databases">
        <authorList>
            <person name="Brunel B."/>
        </authorList>
    </citation>
    <scope>NUCLEOTIDE SEQUENCE [LARGE SCALE GENOMIC DNA]</scope>
</reference>
<keyword evidence="5 9" id="KW-0997">Cell inner membrane</keyword>
<accession>A0A2P9AM78</accession>
<dbReference type="InterPro" id="IPR058781">
    <property type="entry name" value="HH_AprE-like"/>
</dbReference>